<dbReference type="Proteomes" id="UP000008199">
    <property type="component" value="Chromosome"/>
</dbReference>
<organism evidence="3 4">
    <name type="scientific">Escherichia coli (strain SE11)</name>
    <dbReference type="NCBI Taxonomy" id="409438"/>
    <lineage>
        <taxon>Bacteria</taxon>
        <taxon>Pseudomonadati</taxon>
        <taxon>Pseudomonadota</taxon>
        <taxon>Gammaproteobacteria</taxon>
        <taxon>Enterobacterales</taxon>
        <taxon>Enterobacteriaceae</taxon>
        <taxon>Escherichia</taxon>
    </lineage>
</organism>
<dbReference type="KEGG" id="ecy:ECSE_0287"/>
<sequence>MAATSDSLKNIIPLITFALGIFAVPLVEYLKDKRKAKRVKNNFSLEIEDEIKTLKKNLKKMGKALKDAKKMKIGNPEQGDIRRYAPRCTQIYFIGQAMEFSFGEFNEKQRNSIKSFFVQIEAINDYIKSIKVINIENTAIDELIDDYKRYLHTGSCMLNTMRNIINDVNLNTSENDNDIINGVFKELGIELSYEDIKIKKTTNIA</sequence>
<gene>
    <name evidence="3" type="ordered locus">ECSE_0287</name>
</gene>
<evidence type="ECO:0000256" key="2">
    <source>
        <dbReference type="SAM" id="Phobius"/>
    </source>
</evidence>
<keyword evidence="2" id="KW-0472">Membrane</keyword>
<reference evidence="3 4" key="1">
    <citation type="journal article" date="2008" name="DNA Res.">
        <title>Complete genome sequence and comparative analysis of the wild-type commensal Escherichia coli strain SE11 isolated from a healthy adult.</title>
        <authorList>
            <person name="Oshima K."/>
            <person name="Toh H."/>
            <person name="Ogura Y."/>
            <person name="Sasamoto H."/>
            <person name="Morita H."/>
            <person name="Park S.-H."/>
            <person name="Ooka T."/>
            <person name="Iyoda S."/>
            <person name="Taylor T.D."/>
            <person name="Hayashi T."/>
            <person name="Itoh K."/>
            <person name="Hattori M."/>
        </authorList>
    </citation>
    <scope>NUCLEOTIDE SEQUENCE [LARGE SCALE GENOMIC DNA]</scope>
    <source>
        <strain evidence="3 4">SE11</strain>
    </source>
</reference>
<name>A0A979GCL1_ECOSE</name>
<keyword evidence="2" id="KW-1133">Transmembrane helix</keyword>
<accession>A0A979GCL1</accession>
<feature type="coiled-coil region" evidence="1">
    <location>
        <begin position="44"/>
        <end position="71"/>
    </location>
</feature>
<protein>
    <submittedName>
        <fullName evidence="3">Uncharacterized protein</fullName>
    </submittedName>
</protein>
<keyword evidence="1" id="KW-0175">Coiled coil</keyword>
<dbReference type="EMBL" id="AP009240">
    <property type="protein sequence ID" value="BAG75811.1"/>
    <property type="molecule type" value="Genomic_DNA"/>
</dbReference>
<evidence type="ECO:0000313" key="3">
    <source>
        <dbReference type="EMBL" id="BAG75811.1"/>
    </source>
</evidence>
<keyword evidence="2" id="KW-0812">Transmembrane</keyword>
<proteinExistence type="predicted"/>
<evidence type="ECO:0000313" key="4">
    <source>
        <dbReference type="Proteomes" id="UP000008199"/>
    </source>
</evidence>
<dbReference type="RefSeq" id="WP_000741681.1">
    <property type="nucleotide sequence ID" value="NC_011415.1"/>
</dbReference>
<feature type="transmembrane region" description="Helical" evidence="2">
    <location>
        <begin position="12"/>
        <end position="30"/>
    </location>
</feature>
<evidence type="ECO:0000256" key="1">
    <source>
        <dbReference type="SAM" id="Coils"/>
    </source>
</evidence>
<dbReference type="AlphaFoldDB" id="A0A979GCL1"/>